<dbReference type="AlphaFoldDB" id="A0A0D6JGL3"/>
<reference evidence="4" key="1">
    <citation type="submission" date="2015-02" db="EMBL/GenBank/DDBJ databases">
        <authorList>
            <person name="Chooi Y.-H."/>
        </authorList>
    </citation>
    <scope>NUCLEOTIDE SEQUENCE [LARGE SCALE GENOMIC DNA]</scope>
    <source>
        <strain evidence="4">strain Y</strain>
    </source>
</reference>
<dbReference type="RefSeq" id="WP_082101112.1">
    <property type="nucleotide sequence ID" value="NZ_LN829118.1"/>
</dbReference>
<dbReference type="EMBL" id="LN829119">
    <property type="protein sequence ID" value="CPR20263.1"/>
    <property type="molecule type" value="Genomic_DNA"/>
</dbReference>
<keyword evidence="4" id="KW-1185">Reference proteome</keyword>
<evidence type="ECO:0000256" key="1">
    <source>
        <dbReference type="SAM" id="SignalP"/>
    </source>
</evidence>
<name>A0A0D6JGL3_9HYPH</name>
<dbReference type="Pfam" id="PF03413">
    <property type="entry name" value="PepSY"/>
    <property type="match status" value="1"/>
</dbReference>
<dbReference type="OrthoDB" id="8478748at2"/>
<dbReference type="Gene3D" id="3.10.450.40">
    <property type="match status" value="1"/>
</dbReference>
<dbReference type="KEGG" id="fil:BN1229_v1_3391"/>
<dbReference type="KEGG" id="fiy:BN1229_v1_2531"/>
<keyword evidence="1" id="KW-0732">Signal</keyword>
<dbReference type="Proteomes" id="UP000033187">
    <property type="component" value="Chromosome 1"/>
</dbReference>
<sequence>MPHPLKILLTLLVCGPVLLTGVGTAVADDIGHEEARRLVESGRILPLAEIVDKVSVEVPGDILETELEYDDGIIVYDFKILRPDGRVQEVEVHASTGDILKIEDDD</sequence>
<proteinExistence type="predicted"/>
<accession>A0A0D6JGL3</accession>
<feature type="domain" description="PepSY" evidence="2">
    <location>
        <begin position="45"/>
        <end position="103"/>
    </location>
</feature>
<evidence type="ECO:0000259" key="2">
    <source>
        <dbReference type="Pfam" id="PF03413"/>
    </source>
</evidence>
<organism evidence="3 4">
    <name type="scientific">Candidatus Filomicrobium marinum</name>
    <dbReference type="NCBI Taxonomy" id="1608628"/>
    <lineage>
        <taxon>Bacteria</taxon>
        <taxon>Pseudomonadati</taxon>
        <taxon>Pseudomonadota</taxon>
        <taxon>Alphaproteobacteria</taxon>
        <taxon>Hyphomicrobiales</taxon>
        <taxon>Hyphomicrobiaceae</taxon>
        <taxon>Filomicrobium</taxon>
    </lineage>
</organism>
<feature type="chain" id="PRO_5002306210" evidence="1">
    <location>
        <begin position="28"/>
        <end position="106"/>
    </location>
</feature>
<evidence type="ECO:0000313" key="3">
    <source>
        <dbReference type="EMBL" id="CPR20263.1"/>
    </source>
</evidence>
<evidence type="ECO:0000313" key="4">
    <source>
        <dbReference type="Proteomes" id="UP000033187"/>
    </source>
</evidence>
<dbReference type="InterPro" id="IPR025711">
    <property type="entry name" value="PepSY"/>
</dbReference>
<feature type="signal peptide" evidence="1">
    <location>
        <begin position="1"/>
        <end position="27"/>
    </location>
</feature>
<protein>
    <submittedName>
        <fullName evidence="3">Propeptide PepSY amd peptidase M4</fullName>
    </submittedName>
</protein>
<gene>
    <name evidence="3" type="ORF">YBN1229_v1_2531</name>
</gene>